<accession>A0ACC2KZ07</accession>
<name>A0ACC2KZ07_PERAE</name>
<comment type="caution">
    <text evidence="1">The sequence shown here is derived from an EMBL/GenBank/DDBJ whole genome shotgun (WGS) entry which is preliminary data.</text>
</comment>
<dbReference type="Proteomes" id="UP001234297">
    <property type="component" value="Chromosome 6"/>
</dbReference>
<gene>
    <name evidence="1" type="ORF">MRB53_019547</name>
</gene>
<organism evidence="1 2">
    <name type="scientific">Persea americana</name>
    <name type="common">Avocado</name>
    <dbReference type="NCBI Taxonomy" id="3435"/>
    <lineage>
        <taxon>Eukaryota</taxon>
        <taxon>Viridiplantae</taxon>
        <taxon>Streptophyta</taxon>
        <taxon>Embryophyta</taxon>
        <taxon>Tracheophyta</taxon>
        <taxon>Spermatophyta</taxon>
        <taxon>Magnoliopsida</taxon>
        <taxon>Magnoliidae</taxon>
        <taxon>Laurales</taxon>
        <taxon>Lauraceae</taxon>
        <taxon>Persea</taxon>
    </lineage>
</organism>
<protein>
    <submittedName>
        <fullName evidence="1">Uncharacterized protein</fullName>
    </submittedName>
</protein>
<sequence>MDSFSLLILFFFCFLGVYSCYSVSALHSLLPSKCDEKCGNLHIPFPFYLTNTTCGLHTSAFRLSCSSSNSTSLSLPFSPISFPVLDLSSDSLLLDLPGVSSCRRYLDLDSFPFSSNPFFGVSPDNLIRLYDCDDSSVCKVDCEQFDFEGCEGNDSFRSSCCYPLSDRSVWRFGDGFSVFGEFGCRGFSSWVVAPGTSSARRGIKLEWAVPRNYSDRICADDAVFINASAVRGGGRCVCGSGFVGDGFAEGIGCFQSCLKDGDIAYGRDCHNNERHSKKKVGVLAGVIVSVIVLAALVICYALLRHPFKGNRWDPAHLPSVIAFRKACKIRLFSYSDLEEATKGFHESQKLVDGVDGTVHAGILDDGSDGSLVAVQKIQCESEQDLMRVLMRLENLYAVTHKNVARLLGCCMDSGSVLLVVYEFFANGTLDEYLQRERGKCLDWYQRMNIAIETANALAYLQFDISPPVFHHDLKSSDIFFDHDYSAKVAGFWRFKPGCDDGFSSYNVFQGSHQQLLGKSDVYSFGMILMEIITGSKHVDLASLALPKIRDGKLDEIVDPVLCYRDQLFQREQIGRVAGLAARCLSFGGDGRLSMVGVSMELMQIMKENVDSRRKGAALEETFSTSSLLQMISISSFFFLKFLRNMSEANGTNDSNQQRSVPCLNERILSSLSRRSVAAHPWHDLEIGPGAPSIFNCVVEITKGSKVKYELDKKTGLIKVDRVLYSSVVYPHNYGFIPRTLCEDNDPMDVLVLMQEPVLPGCFLRAKAIGLMPMIDQGEKDDKIIAVCADDPEYRHYTDISELAPHRLAEIRRFFEDYKKNENKEVAVDEFLPSKTAHEAIQYSMDLYGQYILQTLRR</sequence>
<reference evidence="1 2" key="1">
    <citation type="journal article" date="2022" name="Hortic Res">
        <title>A haplotype resolved chromosomal level avocado genome allows analysis of novel avocado genes.</title>
        <authorList>
            <person name="Nath O."/>
            <person name="Fletcher S.J."/>
            <person name="Hayward A."/>
            <person name="Shaw L.M."/>
            <person name="Masouleh A.K."/>
            <person name="Furtado A."/>
            <person name="Henry R.J."/>
            <person name="Mitter N."/>
        </authorList>
    </citation>
    <scope>NUCLEOTIDE SEQUENCE [LARGE SCALE GENOMIC DNA]</scope>
    <source>
        <strain evidence="2">cv. Hass</strain>
    </source>
</reference>
<evidence type="ECO:0000313" key="1">
    <source>
        <dbReference type="EMBL" id="KAJ8626240.1"/>
    </source>
</evidence>
<dbReference type="EMBL" id="CM056814">
    <property type="protein sequence ID" value="KAJ8626240.1"/>
    <property type="molecule type" value="Genomic_DNA"/>
</dbReference>
<keyword evidence="2" id="KW-1185">Reference proteome</keyword>
<proteinExistence type="predicted"/>
<evidence type="ECO:0000313" key="2">
    <source>
        <dbReference type="Proteomes" id="UP001234297"/>
    </source>
</evidence>